<gene>
    <name evidence="2" type="ORF">PCOR1329_LOCUS27223</name>
</gene>
<organism evidence="2 3">
    <name type="scientific">Prorocentrum cordatum</name>
    <dbReference type="NCBI Taxonomy" id="2364126"/>
    <lineage>
        <taxon>Eukaryota</taxon>
        <taxon>Sar</taxon>
        <taxon>Alveolata</taxon>
        <taxon>Dinophyceae</taxon>
        <taxon>Prorocentrales</taxon>
        <taxon>Prorocentraceae</taxon>
        <taxon>Prorocentrum</taxon>
    </lineage>
</organism>
<proteinExistence type="predicted"/>
<feature type="region of interest" description="Disordered" evidence="1">
    <location>
        <begin position="26"/>
        <end position="132"/>
    </location>
</feature>
<keyword evidence="3" id="KW-1185">Reference proteome</keyword>
<protein>
    <submittedName>
        <fullName evidence="2">Uncharacterized protein</fullName>
    </submittedName>
</protein>
<reference evidence="2" key="1">
    <citation type="submission" date="2023-10" db="EMBL/GenBank/DDBJ databases">
        <authorList>
            <person name="Chen Y."/>
            <person name="Shah S."/>
            <person name="Dougan E. K."/>
            <person name="Thang M."/>
            <person name="Chan C."/>
        </authorList>
    </citation>
    <scope>NUCLEOTIDE SEQUENCE [LARGE SCALE GENOMIC DNA]</scope>
</reference>
<comment type="caution">
    <text evidence="2">The sequence shown here is derived from an EMBL/GenBank/DDBJ whole genome shotgun (WGS) entry which is preliminary data.</text>
</comment>
<sequence length="154" mass="15714">MTALIRSFPQLGAYSAAHTRTVSAVRKSTSSMSSSSSWGISVPAGVELEVDPPPSAQPQGQQHDRVVDPSSESSCTVEAAAPTSLPLGPRDAEEEAACSLFGLPGESPSQQAVQQASEPASSAGAFGRDRAASVLEEDEASLVAVAALQSDDSD</sequence>
<dbReference type="Proteomes" id="UP001189429">
    <property type="component" value="Unassembled WGS sequence"/>
</dbReference>
<feature type="compositionally biased region" description="Polar residues" evidence="1">
    <location>
        <begin position="107"/>
        <end position="120"/>
    </location>
</feature>
<feature type="compositionally biased region" description="Low complexity" evidence="1">
    <location>
        <begin position="26"/>
        <end position="41"/>
    </location>
</feature>
<evidence type="ECO:0000313" key="2">
    <source>
        <dbReference type="EMBL" id="CAK0827776.1"/>
    </source>
</evidence>
<accession>A0ABN9S7C1</accession>
<evidence type="ECO:0000256" key="1">
    <source>
        <dbReference type="SAM" id="MobiDB-lite"/>
    </source>
</evidence>
<dbReference type="EMBL" id="CAUYUJ010009824">
    <property type="protein sequence ID" value="CAK0827776.1"/>
    <property type="molecule type" value="Genomic_DNA"/>
</dbReference>
<name>A0ABN9S7C1_9DINO</name>
<evidence type="ECO:0000313" key="3">
    <source>
        <dbReference type="Proteomes" id="UP001189429"/>
    </source>
</evidence>